<feature type="signal peptide" evidence="8">
    <location>
        <begin position="1"/>
        <end position="19"/>
    </location>
</feature>
<accession>A0ABW2PDQ5</accession>
<evidence type="ECO:0000256" key="4">
    <source>
        <dbReference type="ARBA" id="ARBA00023157"/>
    </source>
</evidence>
<name>A0ABW2PDQ5_9ACTN</name>
<dbReference type="EMBL" id="JBHTCG010000039">
    <property type="protein sequence ID" value="MFC7387514.1"/>
    <property type="molecule type" value="Genomic_DNA"/>
</dbReference>
<dbReference type="PROSITE" id="PS50853">
    <property type="entry name" value="FN3"/>
    <property type="match status" value="1"/>
</dbReference>
<evidence type="ECO:0000256" key="2">
    <source>
        <dbReference type="ARBA" id="ARBA00022525"/>
    </source>
</evidence>
<dbReference type="InterPro" id="IPR013320">
    <property type="entry name" value="ConA-like_dom_sf"/>
</dbReference>
<dbReference type="SUPFAM" id="SSF49265">
    <property type="entry name" value="Fibronectin type III"/>
    <property type="match status" value="1"/>
</dbReference>
<organism evidence="10 11">
    <name type="scientific">Sphaerisporangium rhizosphaerae</name>
    <dbReference type="NCBI Taxonomy" id="2269375"/>
    <lineage>
        <taxon>Bacteria</taxon>
        <taxon>Bacillati</taxon>
        <taxon>Actinomycetota</taxon>
        <taxon>Actinomycetes</taxon>
        <taxon>Streptosporangiales</taxon>
        <taxon>Streptosporangiaceae</taxon>
        <taxon>Sphaerisporangium</taxon>
    </lineage>
</organism>
<feature type="chain" id="PRO_5045928943" evidence="8">
    <location>
        <begin position="20"/>
        <end position="1605"/>
    </location>
</feature>
<protein>
    <submittedName>
        <fullName evidence="10">LamG-like jellyroll fold domain-containing protein</fullName>
    </submittedName>
</protein>
<dbReference type="SMART" id="SM00560">
    <property type="entry name" value="LamGL"/>
    <property type="match status" value="1"/>
</dbReference>
<dbReference type="CDD" id="cd00063">
    <property type="entry name" value="FN3"/>
    <property type="match status" value="1"/>
</dbReference>
<dbReference type="Pfam" id="PF00041">
    <property type="entry name" value="fn3"/>
    <property type="match status" value="1"/>
</dbReference>
<keyword evidence="5" id="KW-0378">Hydrolase</keyword>
<dbReference type="NCBIfam" id="NF033679">
    <property type="entry name" value="DNRLRE_dom"/>
    <property type="match status" value="1"/>
</dbReference>
<dbReference type="SUPFAM" id="SSF49899">
    <property type="entry name" value="Concanavalin A-like lectins/glucanases"/>
    <property type="match status" value="1"/>
</dbReference>
<keyword evidence="2" id="KW-0964">Secreted</keyword>
<evidence type="ECO:0000256" key="3">
    <source>
        <dbReference type="ARBA" id="ARBA00022729"/>
    </source>
</evidence>
<dbReference type="InterPro" id="IPR003961">
    <property type="entry name" value="FN3_dom"/>
</dbReference>
<dbReference type="Pfam" id="PF13385">
    <property type="entry name" value="Laminin_G_3"/>
    <property type="match status" value="1"/>
</dbReference>
<evidence type="ECO:0000259" key="9">
    <source>
        <dbReference type="PROSITE" id="PS50853"/>
    </source>
</evidence>
<feature type="region of interest" description="Disordered" evidence="7">
    <location>
        <begin position="1"/>
        <end position="50"/>
    </location>
</feature>
<keyword evidence="3 8" id="KW-0732">Signal</keyword>
<evidence type="ECO:0000256" key="6">
    <source>
        <dbReference type="ARBA" id="ARBA00023326"/>
    </source>
</evidence>
<dbReference type="RefSeq" id="WP_380831247.1">
    <property type="nucleotide sequence ID" value="NZ_JBHTCG010000039.1"/>
</dbReference>
<sequence length="1605" mass="167990">MSTLAASLLTAGGMPSATAGTQTSTSPAQSDPVVKPTPFPRPTDPDADLRAGIAEAKKQSKPVEVTAATSETSRTWAYPDGHLTTESYSSPAQVKQPDGTWAWMDTALVEKDGVLKPRVAKADVQFSLGGDAPFATMERDKGQKFSLSWGRTLPRPVVKGNVATYVNAAGPSADLVVTALSTGFSHDVVLRERPTGSVEFRIPVQTAGMAFGESANGGLQLTDAKGKVIARAPRPVMWDAVGEQQQAGPTARRMGAITTSVARESGRKILILKPDAAWLADPKTRYPVTVDPTTTLSVISDTTMGSRSECGIFDQPSATLLKVGGNIFTCSGKDGFQYFRSYLAFDTGALAGKAIYSAALQLWRTDAFRCASTGDGKVRAARTSSGWTAGHMTWSNKPGTESDSVATICPTTGVSTPGAMSWPVTDWVKKWASGTPNYGIELQGPSESLTAGVESYMVTYHSAEMSGTGATPPKLIVQYFLPPEIPTVTAESVDSMDGDHAIVRTSSVKVGYRSTSVDGRNLDYYLSVLDSTAPLPAWTTGGGAAAQWSFTEGADQADSTGNGHSLTFVSGRYTNITGKDGKGIQFNGAPTVPSDGSTGAVLHTDKSFSVSGWVRADTTAGGGLFGQRTSAGDGFLVTYNGSARNFSMTMSNTATGGGTTITSSATVSSGTWAHLAAVYDATAHEMRLYVNGVQSAKKTFTSAWDSYGGGTFVINPSGGVLTAAKVSYDEVRAYQRALSETEIRWMLNLTPPTTANLPSGQTATQTYDVSNVDTFKISVRACLNGVTPITCNESPYYRITTDAPLLPTDTETGMADPVRPILSGMVNRPSGGTVTAKYYLYDSSGAPVGAAPLGTRTVNGGERASFQIPENTVQPGTAYKWQMATCAGGQTTAEEVCTAKTTSVSFVTPGTPPPPEPDENVRHLTLGKDNIVVKSAKTDATACGGAPCTVTDASTILIGGTDAQKTAAVVGFKLDELPDGAAVSQAILNLGTPICPVGTCPSDAVVTAIPLKSPVTAESRGSELAGDADTSTTPYTLPLTGPTADIADSTYQWLLLTSNKDEAITFGDSAATEQPSLGLTYFPAGPPSKVLNLVAAAGDASAIASWGLPESNGSMAMLDGYDVEVTDNGGSMVQTLDVKDPWAAVSGLSNGQTYTIRVRAKTAFGTGDWENITVTPKAVPTPPPSAGSACVPFLDTPPSAAQSKVSLRTAEGEGGQAFLNRVKAYYQAQDAVLEGSAVAVWDAPGVTPEAPSSAKLSLLNATLTKQRESMEQAGIIRAGSTVQLSSPVVEGALGGGVRVTAEVKRTWTETSGSAVAPAQSRVIAEAAGSVEHSESSISVFVFDRCGNITIIEVPVDSNEDSTDFIETDGEQYLTRAFDSSESAAAPSRSETRSMGDWPVCYPYKDWPGTSNTDKWRPNKGLLFETVGKSKWRKCVPYEDTTWNVNKFGAVASLYTDSKFRKSAAKKGSKEKYVLDNSSVNVKSAACFVVAGSSYQLTFQGAVVVGVPFAGVEVGGGVSITRSAGKDCSGEASLDGREGGSNASLAFRSALWSGVDSVIATCWQTGLSSCSVQKYQQQTTGTFIWAKQKGYVSSQSRSIRSAWRDQ</sequence>
<dbReference type="InterPro" id="IPR036116">
    <property type="entry name" value="FN3_sf"/>
</dbReference>
<dbReference type="InterPro" id="IPR055372">
    <property type="entry name" value="CBM96"/>
</dbReference>
<feature type="region of interest" description="Disordered" evidence="7">
    <location>
        <begin position="1017"/>
        <end position="1037"/>
    </location>
</feature>
<dbReference type="Proteomes" id="UP001596496">
    <property type="component" value="Unassembled WGS sequence"/>
</dbReference>
<gene>
    <name evidence="10" type="ORF">ACFQSB_35290</name>
</gene>
<keyword evidence="11" id="KW-1185">Reference proteome</keyword>
<evidence type="ECO:0000313" key="10">
    <source>
        <dbReference type="EMBL" id="MFC7387514.1"/>
    </source>
</evidence>
<keyword evidence="5" id="KW-0326">Glycosidase</keyword>
<evidence type="ECO:0000256" key="8">
    <source>
        <dbReference type="SAM" id="SignalP"/>
    </source>
</evidence>
<dbReference type="Gene3D" id="2.60.40.10">
    <property type="entry name" value="Immunoglobulins"/>
    <property type="match status" value="1"/>
</dbReference>
<reference evidence="11" key="1">
    <citation type="journal article" date="2019" name="Int. J. Syst. Evol. Microbiol.">
        <title>The Global Catalogue of Microorganisms (GCM) 10K type strain sequencing project: providing services to taxonomists for standard genome sequencing and annotation.</title>
        <authorList>
            <consortium name="The Broad Institute Genomics Platform"/>
            <consortium name="The Broad Institute Genome Sequencing Center for Infectious Disease"/>
            <person name="Wu L."/>
            <person name="Ma J."/>
        </authorList>
    </citation>
    <scope>NUCLEOTIDE SEQUENCE [LARGE SCALE GENOMIC DNA]</scope>
    <source>
        <strain evidence="11">CECT 7649</strain>
    </source>
</reference>
<keyword evidence="4" id="KW-1015">Disulfide bond</keyword>
<feature type="domain" description="Fibronectin type-III" evidence="9">
    <location>
        <begin position="1086"/>
        <end position="1184"/>
    </location>
</feature>
<evidence type="ECO:0000256" key="5">
    <source>
        <dbReference type="ARBA" id="ARBA00023295"/>
    </source>
</evidence>
<feature type="compositionally biased region" description="Polar residues" evidence="7">
    <location>
        <begin position="18"/>
        <end position="29"/>
    </location>
</feature>
<keyword evidence="6" id="KW-0119">Carbohydrate metabolism</keyword>
<dbReference type="InterPro" id="IPR006558">
    <property type="entry name" value="LamG-like"/>
</dbReference>
<evidence type="ECO:0000256" key="1">
    <source>
        <dbReference type="ARBA" id="ARBA00004613"/>
    </source>
</evidence>
<evidence type="ECO:0000313" key="11">
    <source>
        <dbReference type="Proteomes" id="UP001596496"/>
    </source>
</evidence>
<keyword evidence="6" id="KW-0624">Polysaccharide degradation</keyword>
<dbReference type="Pfam" id="PF24517">
    <property type="entry name" value="CBM96"/>
    <property type="match status" value="1"/>
</dbReference>
<comment type="caution">
    <text evidence="10">The sequence shown here is derived from an EMBL/GenBank/DDBJ whole genome shotgun (WGS) entry which is preliminary data.</text>
</comment>
<dbReference type="SMART" id="SM00060">
    <property type="entry name" value="FN3"/>
    <property type="match status" value="1"/>
</dbReference>
<dbReference type="InterPro" id="IPR013783">
    <property type="entry name" value="Ig-like_fold"/>
</dbReference>
<evidence type="ECO:0000256" key="7">
    <source>
        <dbReference type="SAM" id="MobiDB-lite"/>
    </source>
</evidence>
<dbReference type="Gene3D" id="2.60.120.200">
    <property type="match status" value="1"/>
</dbReference>
<comment type="subcellular location">
    <subcellularLocation>
        <location evidence="1">Secreted</location>
    </subcellularLocation>
</comment>
<proteinExistence type="predicted"/>